<gene>
    <name evidence="2" type="ORF">CVS30_03590</name>
</gene>
<feature type="transmembrane region" description="Helical" evidence="1">
    <location>
        <begin position="6"/>
        <end position="25"/>
    </location>
</feature>
<dbReference type="AlphaFoldDB" id="A0A2V5IUW1"/>
<feature type="transmembrane region" description="Helical" evidence="1">
    <location>
        <begin position="72"/>
        <end position="95"/>
    </location>
</feature>
<proteinExistence type="predicted"/>
<sequence length="155" mass="16260">MLALVVLTMVPLMWCGMIVAISFIETPLKFRAPGMTHALGVGIGRLVFKALNYVEAALAVVFVGSWTQRHDLVGVTAAVLMVLCTAALTLQMTVLRPAMAKRTKALAATALNQPGTAPVKGKTGTLTHLAYIGSEAFKVVALPIIGIHIILAVAA</sequence>
<evidence type="ECO:0000313" key="3">
    <source>
        <dbReference type="Proteomes" id="UP000247980"/>
    </source>
</evidence>
<keyword evidence="1" id="KW-1133">Transmembrane helix</keyword>
<evidence type="ECO:0000256" key="1">
    <source>
        <dbReference type="SAM" id="Phobius"/>
    </source>
</evidence>
<organism evidence="2 3">
    <name type="scientific">Arthrobacter psychrolactophilus</name>
    <dbReference type="NCBI Taxonomy" id="92442"/>
    <lineage>
        <taxon>Bacteria</taxon>
        <taxon>Bacillati</taxon>
        <taxon>Actinomycetota</taxon>
        <taxon>Actinomycetes</taxon>
        <taxon>Micrococcales</taxon>
        <taxon>Micrococcaceae</taxon>
        <taxon>Arthrobacter</taxon>
    </lineage>
</organism>
<dbReference type="RefSeq" id="WP_110483934.1">
    <property type="nucleotide sequence ID" value="NZ_QJVC01000002.1"/>
</dbReference>
<dbReference type="EMBL" id="QJVC01000002">
    <property type="protein sequence ID" value="PYI39761.1"/>
    <property type="molecule type" value="Genomic_DNA"/>
</dbReference>
<dbReference type="Proteomes" id="UP000247980">
    <property type="component" value="Unassembled WGS sequence"/>
</dbReference>
<keyword evidence="1" id="KW-0472">Membrane</keyword>
<name>A0A2V5IUW1_9MICC</name>
<evidence type="ECO:0008006" key="4">
    <source>
        <dbReference type="Google" id="ProtNLM"/>
    </source>
</evidence>
<accession>A0A2V5IUW1</accession>
<reference evidence="2 3" key="1">
    <citation type="submission" date="2018-05" db="EMBL/GenBank/DDBJ databases">
        <title>Genetic diversity of glacier-inhabiting Cryobacterium bacteria in China and description of Cryobacterium mengkeensis sp. nov. and Arthrobacter glacialis sp. nov.</title>
        <authorList>
            <person name="Liu Q."/>
            <person name="Xin Y.-H."/>
        </authorList>
    </citation>
    <scope>NUCLEOTIDE SEQUENCE [LARGE SCALE GENOMIC DNA]</scope>
    <source>
        <strain evidence="2 3">B7</strain>
    </source>
</reference>
<evidence type="ECO:0000313" key="2">
    <source>
        <dbReference type="EMBL" id="PYI39761.1"/>
    </source>
</evidence>
<keyword evidence="1" id="KW-0812">Transmembrane</keyword>
<feature type="transmembrane region" description="Helical" evidence="1">
    <location>
        <begin position="46"/>
        <end position="66"/>
    </location>
</feature>
<dbReference type="OrthoDB" id="1098954at2"/>
<protein>
    <recommendedName>
        <fullName evidence="4">DUF4149 domain-containing protein</fullName>
    </recommendedName>
</protein>
<keyword evidence="3" id="KW-1185">Reference proteome</keyword>
<comment type="caution">
    <text evidence="2">The sequence shown here is derived from an EMBL/GenBank/DDBJ whole genome shotgun (WGS) entry which is preliminary data.</text>
</comment>